<reference evidence="1" key="1">
    <citation type="submission" date="2023-04" db="EMBL/GenBank/DDBJ databases">
        <title>Sphingomonas sp. MAHUQ-71 isolated from rice field.</title>
        <authorList>
            <person name="Huq M.A."/>
        </authorList>
    </citation>
    <scope>NUCLEOTIDE SEQUENCE</scope>
    <source>
        <strain evidence="1">MAHUQ-71</strain>
    </source>
</reference>
<name>A0ABT6N2L0_9SPHN</name>
<accession>A0ABT6N2L0</accession>
<dbReference type="SUPFAM" id="SSF53850">
    <property type="entry name" value="Periplasmic binding protein-like II"/>
    <property type="match status" value="1"/>
</dbReference>
<evidence type="ECO:0000313" key="1">
    <source>
        <dbReference type="EMBL" id="MDH7639313.1"/>
    </source>
</evidence>
<protein>
    <submittedName>
        <fullName evidence="1">PhnD/SsuA/transferrin family substrate-binding protein</fullName>
    </submittedName>
</protein>
<dbReference type="EMBL" id="JARYGZ010000001">
    <property type="protein sequence ID" value="MDH7639313.1"/>
    <property type="molecule type" value="Genomic_DNA"/>
</dbReference>
<dbReference type="Pfam" id="PF12974">
    <property type="entry name" value="Phosphonate-bd"/>
    <property type="match status" value="1"/>
</dbReference>
<evidence type="ECO:0000313" key="2">
    <source>
        <dbReference type="Proteomes" id="UP001160625"/>
    </source>
</evidence>
<dbReference type="RefSeq" id="WP_281044588.1">
    <property type="nucleotide sequence ID" value="NZ_JARYGZ010000001.1"/>
</dbReference>
<organism evidence="1 2">
    <name type="scientific">Sphingomonas oryzagri</name>
    <dbReference type="NCBI Taxonomy" id="3042314"/>
    <lineage>
        <taxon>Bacteria</taxon>
        <taxon>Pseudomonadati</taxon>
        <taxon>Pseudomonadota</taxon>
        <taxon>Alphaproteobacteria</taxon>
        <taxon>Sphingomonadales</taxon>
        <taxon>Sphingomonadaceae</taxon>
        <taxon>Sphingomonas</taxon>
    </lineage>
</organism>
<keyword evidence="2" id="KW-1185">Reference proteome</keyword>
<proteinExistence type="predicted"/>
<sequence length="387" mass="42291">MPIKPAIRPIESGRRVHCRRPAPVDGAAQSGPCRAGSQEPSCLAEQILLEISQSRGREILADNVHLKIAVAEHPHTSAIRNGSIPIEGVDAEIITVKPQIGAFRRMVRDVEFDVCELAPTTYIIAKAYGRPFTALPIFVVRRFHHSGMLVRPDSGIKVPKDLEGKKVGVRAYSVTTGVWIRQVFIDEYGLDNSKVTWIVDDEEHVTQLKLPPNVQHAPEGRSLADMIAAGDLQAGVEAAAGIGRTGAPTGGWQEVEANYPDLIPNAAEVEKEYFDRTGVYPMHGTIVVKDSVLAEHPWVAKSLNDAFTRAKDEWVAKLNSGEATGAGADKYRALQQIVGPDPLPYGIEANRPTIEALEKTAFEQGLTPRRMTIEELFVDPAKVPERA</sequence>
<gene>
    <name evidence="1" type="ORF">QGN17_11285</name>
</gene>
<dbReference type="Proteomes" id="UP001160625">
    <property type="component" value="Unassembled WGS sequence"/>
</dbReference>
<dbReference type="Gene3D" id="3.40.190.10">
    <property type="entry name" value="Periplasmic binding protein-like II"/>
    <property type="match status" value="2"/>
</dbReference>
<comment type="caution">
    <text evidence="1">The sequence shown here is derived from an EMBL/GenBank/DDBJ whole genome shotgun (WGS) entry which is preliminary data.</text>
</comment>